<proteinExistence type="predicted"/>
<keyword evidence="4" id="KW-1185">Reference proteome</keyword>
<dbReference type="RefSeq" id="WP_114773550.1">
    <property type="nucleotide sequence ID" value="NZ_QQBB01000027.1"/>
</dbReference>
<evidence type="ECO:0000259" key="2">
    <source>
        <dbReference type="Pfam" id="PF09990"/>
    </source>
</evidence>
<sequence>MVALSSPGGLRPLHTLHAILLAFPLPLFLGALASDFAYRSTFHVQWANFSSWLIACGLVGGGFALLWALVNLFRRGTARKGRLIVYFVVLLVMWVLGFANALVHAKDAWATMPEGLYLSAVATLLALVAAWIGYSGFRTEQGFCCSFEPCTARATTGAG</sequence>
<name>A0A370H0K1_9HYPH</name>
<dbReference type="PIRSF" id="PIRSF029509">
    <property type="entry name" value="UCP029509"/>
    <property type="match status" value="1"/>
</dbReference>
<comment type="caution">
    <text evidence="3">The sequence shown here is derived from an EMBL/GenBank/DDBJ whole genome shotgun (WGS) entry which is preliminary data.</text>
</comment>
<keyword evidence="1" id="KW-0472">Membrane</keyword>
<evidence type="ECO:0000256" key="1">
    <source>
        <dbReference type="SAM" id="Phobius"/>
    </source>
</evidence>
<protein>
    <submittedName>
        <fullName evidence="3">Putative membrane protein</fullName>
    </submittedName>
</protein>
<keyword evidence="1" id="KW-0812">Transmembrane</keyword>
<feature type="transmembrane region" description="Helical" evidence="1">
    <location>
        <begin position="115"/>
        <end position="134"/>
    </location>
</feature>
<feature type="domain" description="DUF2231" evidence="2">
    <location>
        <begin position="14"/>
        <end position="133"/>
    </location>
</feature>
<dbReference type="OrthoDB" id="2873672at2"/>
<dbReference type="Pfam" id="PF09990">
    <property type="entry name" value="DUF2231"/>
    <property type="match status" value="1"/>
</dbReference>
<organism evidence="3 4">
    <name type="scientific">Microvirga subterranea</name>
    <dbReference type="NCBI Taxonomy" id="186651"/>
    <lineage>
        <taxon>Bacteria</taxon>
        <taxon>Pseudomonadati</taxon>
        <taxon>Pseudomonadota</taxon>
        <taxon>Alphaproteobacteria</taxon>
        <taxon>Hyphomicrobiales</taxon>
        <taxon>Methylobacteriaceae</taxon>
        <taxon>Microvirga</taxon>
    </lineage>
</organism>
<evidence type="ECO:0000313" key="4">
    <source>
        <dbReference type="Proteomes" id="UP000254925"/>
    </source>
</evidence>
<dbReference type="AlphaFoldDB" id="A0A370H0K1"/>
<dbReference type="EMBL" id="QQBB01000027">
    <property type="protein sequence ID" value="RDI49565.1"/>
    <property type="molecule type" value="Genomic_DNA"/>
</dbReference>
<evidence type="ECO:0000313" key="3">
    <source>
        <dbReference type="EMBL" id="RDI49565.1"/>
    </source>
</evidence>
<keyword evidence="1" id="KW-1133">Transmembrane helix</keyword>
<gene>
    <name evidence="3" type="ORF">DES45_1276</name>
</gene>
<accession>A0A370H0K1</accession>
<dbReference type="InterPro" id="IPR016923">
    <property type="entry name" value="UCP029509"/>
</dbReference>
<dbReference type="Proteomes" id="UP000254925">
    <property type="component" value="Unassembled WGS sequence"/>
</dbReference>
<feature type="transmembrane region" description="Helical" evidence="1">
    <location>
        <begin position="83"/>
        <end position="103"/>
    </location>
</feature>
<feature type="transmembrane region" description="Helical" evidence="1">
    <location>
        <begin position="49"/>
        <end position="71"/>
    </location>
</feature>
<reference evidence="3 4" key="1">
    <citation type="submission" date="2018-07" db="EMBL/GenBank/DDBJ databases">
        <title>Genomic Encyclopedia of Type Strains, Phase IV (KMG-IV): sequencing the most valuable type-strain genomes for metagenomic binning, comparative biology and taxonomic classification.</title>
        <authorList>
            <person name="Goeker M."/>
        </authorList>
    </citation>
    <scope>NUCLEOTIDE SEQUENCE [LARGE SCALE GENOMIC DNA]</scope>
    <source>
        <strain evidence="3 4">DSM 14364</strain>
    </source>
</reference>
<dbReference type="InterPro" id="IPR019251">
    <property type="entry name" value="DUF2231_TM"/>
</dbReference>